<sequence>MARDVPTRADYPWVCDMPTRWMDNDVYGHVNNVTYYSYFDTAANRYLIEAGGLDIHNAPVVGFVVESGCQYHAPVAFPEQLEAGLRVEHLGNRSVTYGIGIFKAGEDAASAHGHFIHVFVDRTTQRAAAIPDDIRRALTAITRAPEPKA</sequence>
<dbReference type="SUPFAM" id="SSF54637">
    <property type="entry name" value="Thioesterase/thiol ester dehydrase-isomerase"/>
    <property type="match status" value="1"/>
</dbReference>
<comment type="caution">
    <text evidence="3">The sequence shown here is derived from an EMBL/GenBank/DDBJ whole genome shotgun (WGS) entry which is preliminary data.</text>
</comment>
<evidence type="ECO:0000313" key="3">
    <source>
        <dbReference type="EMBL" id="MFC3105123.1"/>
    </source>
</evidence>
<gene>
    <name evidence="3" type="ORF">ACFOSU_14675</name>
</gene>
<dbReference type="Proteomes" id="UP001595462">
    <property type="component" value="Unassembled WGS sequence"/>
</dbReference>
<comment type="similarity">
    <text evidence="1">Belongs to the 4-hydroxybenzoyl-CoA thioesterase family.</text>
</comment>
<organism evidence="3 4">
    <name type="scientific">Salinisphaera aquimarina</name>
    <dbReference type="NCBI Taxonomy" id="2094031"/>
    <lineage>
        <taxon>Bacteria</taxon>
        <taxon>Pseudomonadati</taxon>
        <taxon>Pseudomonadota</taxon>
        <taxon>Gammaproteobacteria</taxon>
        <taxon>Salinisphaerales</taxon>
        <taxon>Salinisphaeraceae</taxon>
        <taxon>Salinisphaera</taxon>
    </lineage>
</organism>
<proteinExistence type="inferred from homology"/>
<dbReference type="RefSeq" id="WP_380690683.1">
    <property type="nucleotide sequence ID" value="NZ_JBHRSS010000007.1"/>
</dbReference>
<evidence type="ECO:0000313" key="4">
    <source>
        <dbReference type="Proteomes" id="UP001595462"/>
    </source>
</evidence>
<dbReference type="EMBL" id="JBHRSS010000007">
    <property type="protein sequence ID" value="MFC3105123.1"/>
    <property type="molecule type" value="Genomic_DNA"/>
</dbReference>
<dbReference type="InterPro" id="IPR050563">
    <property type="entry name" value="4-hydroxybenzoyl-CoA_TE"/>
</dbReference>
<accession>A0ABV7EQT9</accession>
<dbReference type="PANTHER" id="PTHR31793">
    <property type="entry name" value="4-HYDROXYBENZOYL-COA THIOESTERASE FAMILY MEMBER"/>
    <property type="match status" value="1"/>
</dbReference>
<name>A0ABV7EQT9_9GAMM</name>
<dbReference type="Gene3D" id="3.10.129.10">
    <property type="entry name" value="Hotdog Thioesterase"/>
    <property type="match status" value="1"/>
</dbReference>
<dbReference type="GO" id="GO:0016787">
    <property type="term" value="F:hydrolase activity"/>
    <property type="evidence" value="ECO:0007669"/>
    <property type="project" value="UniProtKB-KW"/>
</dbReference>
<dbReference type="PANTHER" id="PTHR31793:SF27">
    <property type="entry name" value="NOVEL THIOESTERASE SUPERFAMILY DOMAIN AND SAPOSIN A-TYPE DOMAIN CONTAINING PROTEIN (0610012H03RIK)"/>
    <property type="match status" value="1"/>
</dbReference>
<keyword evidence="2 3" id="KW-0378">Hydrolase</keyword>
<dbReference type="CDD" id="cd00586">
    <property type="entry name" value="4HBT"/>
    <property type="match status" value="1"/>
</dbReference>
<keyword evidence="4" id="KW-1185">Reference proteome</keyword>
<reference evidence="4" key="1">
    <citation type="journal article" date="2019" name="Int. J. Syst. Evol. Microbiol.">
        <title>The Global Catalogue of Microorganisms (GCM) 10K type strain sequencing project: providing services to taxonomists for standard genome sequencing and annotation.</title>
        <authorList>
            <consortium name="The Broad Institute Genomics Platform"/>
            <consortium name="The Broad Institute Genome Sequencing Center for Infectious Disease"/>
            <person name="Wu L."/>
            <person name="Ma J."/>
        </authorList>
    </citation>
    <scope>NUCLEOTIDE SEQUENCE [LARGE SCALE GENOMIC DNA]</scope>
    <source>
        <strain evidence="4">KCTC 52640</strain>
    </source>
</reference>
<protein>
    <submittedName>
        <fullName evidence="3">Acyl-CoA thioesterase</fullName>
        <ecNumber evidence="3">3.1.2.-</ecNumber>
    </submittedName>
</protein>
<evidence type="ECO:0000256" key="2">
    <source>
        <dbReference type="ARBA" id="ARBA00022801"/>
    </source>
</evidence>
<dbReference type="InterPro" id="IPR029069">
    <property type="entry name" value="HotDog_dom_sf"/>
</dbReference>
<dbReference type="Pfam" id="PF13279">
    <property type="entry name" value="4HBT_2"/>
    <property type="match status" value="1"/>
</dbReference>
<dbReference type="EC" id="3.1.2.-" evidence="3"/>
<evidence type="ECO:0000256" key="1">
    <source>
        <dbReference type="ARBA" id="ARBA00005953"/>
    </source>
</evidence>